<protein>
    <recommendedName>
        <fullName evidence="2">Transcription factor CBF/NF-Y/archaeal histone domain-containing protein</fullName>
    </recommendedName>
</protein>
<dbReference type="InterPro" id="IPR044255">
    <property type="entry name" value="Dr1-like"/>
</dbReference>
<organism evidence="3 4">
    <name type="scientific">Ambrosia artemisiifolia</name>
    <name type="common">Common ragweed</name>
    <dbReference type="NCBI Taxonomy" id="4212"/>
    <lineage>
        <taxon>Eukaryota</taxon>
        <taxon>Viridiplantae</taxon>
        <taxon>Streptophyta</taxon>
        <taxon>Embryophyta</taxon>
        <taxon>Tracheophyta</taxon>
        <taxon>Spermatophyta</taxon>
        <taxon>Magnoliopsida</taxon>
        <taxon>eudicotyledons</taxon>
        <taxon>Gunneridae</taxon>
        <taxon>Pentapetalae</taxon>
        <taxon>asterids</taxon>
        <taxon>campanulids</taxon>
        <taxon>Asterales</taxon>
        <taxon>Asteraceae</taxon>
        <taxon>Asteroideae</taxon>
        <taxon>Heliantheae alliance</taxon>
        <taxon>Heliantheae</taxon>
        <taxon>Ambrosia</taxon>
    </lineage>
</organism>
<dbReference type="Pfam" id="PF00808">
    <property type="entry name" value="CBFD_NFYB_HMF"/>
    <property type="match status" value="1"/>
</dbReference>
<feature type="signal peptide" evidence="1">
    <location>
        <begin position="1"/>
        <end position="15"/>
    </location>
</feature>
<comment type="caution">
    <text evidence="3">The sequence shown here is derived from an EMBL/GenBank/DDBJ whole genome shotgun (WGS) entry which is preliminary data.</text>
</comment>
<evidence type="ECO:0000313" key="4">
    <source>
        <dbReference type="Proteomes" id="UP001206925"/>
    </source>
</evidence>
<dbReference type="InterPro" id="IPR008979">
    <property type="entry name" value="Galactose-bd-like_sf"/>
</dbReference>
<dbReference type="EMBL" id="JAMZMK010008454">
    <property type="protein sequence ID" value="KAI7740350.1"/>
    <property type="molecule type" value="Genomic_DNA"/>
</dbReference>
<dbReference type="Gene3D" id="2.60.120.260">
    <property type="entry name" value="Galactose-binding domain-like"/>
    <property type="match status" value="1"/>
</dbReference>
<keyword evidence="1" id="KW-0732">Signal</keyword>
<sequence>MVVMFFFVDFIAAIAKVMNRFSKKSDSCQGRVLEDTSVSLSMIGGSIPVYWYELEFKLDRKASSRLLQSYLFECMVNLLLVTEFKRLWSVEPLPTMTKIIKEMLSPDVHVARDTQDLLIECCVEFINLVSSKSNEVCGIEDRRTIAPGHGANNWSGRGCQIGVHKSMGDGKILPKYGNVFASATQRTQTWNGIQQDITTRVERKLAYNVIARVRILLQN</sequence>
<proteinExistence type="predicted"/>
<dbReference type="Proteomes" id="UP001206925">
    <property type="component" value="Unassembled WGS sequence"/>
</dbReference>
<dbReference type="Gene3D" id="1.10.20.10">
    <property type="entry name" value="Histone, subunit A"/>
    <property type="match status" value="1"/>
</dbReference>
<feature type="domain" description="Transcription factor CBF/NF-Y/archaeal histone" evidence="2">
    <location>
        <begin position="92"/>
        <end position="149"/>
    </location>
</feature>
<dbReference type="PANTHER" id="PTHR47173:SF2">
    <property type="entry name" value="PROTEIN DR1 HOMOLOG ISOFORM X1"/>
    <property type="match status" value="1"/>
</dbReference>
<evidence type="ECO:0000259" key="2">
    <source>
        <dbReference type="Pfam" id="PF00808"/>
    </source>
</evidence>
<accession>A0AAD5GFC7</accession>
<gene>
    <name evidence="3" type="ORF">M8C21_009423</name>
</gene>
<dbReference type="GO" id="GO:0046982">
    <property type="term" value="F:protein heterodimerization activity"/>
    <property type="evidence" value="ECO:0007669"/>
    <property type="project" value="InterPro"/>
</dbReference>
<evidence type="ECO:0000256" key="1">
    <source>
        <dbReference type="SAM" id="SignalP"/>
    </source>
</evidence>
<feature type="chain" id="PRO_5042045635" description="Transcription factor CBF/NF-Y/archaeal histone domain-containing protein" evidence="1">
    <location>
        <begin position="16"/>
        <end position="219"/>
    </location>
</feature>
<dbReference type="GO" id="GO:0016798">
    <property type="term" value="F:hydrolase activity, acting on glycosyl bonds"/>
    <property type="evidence" value="ECO:0007669"/>
    <property type="project" value="InterPro"/>
</dbReference>
<name>A0AAD5GFC7_AMBAR</name>
<dbReference type="PANTHER" id="PTHR47173">
    <property type="entry name" value="PROTEIN DR1 HOMOLOG"/>
    <property type="match status" value="1"/>
</dbReference>
<dbReference type="SUPFAM" id="SSF49785">
    <property type="entry name" value="Galactose-binding domain-like"/>
    <property type="match status" value="1"/>
</dbReference>
<reference evidence="3" key="1">
    <citation type="submission" date="2022-06" db="EMBL/GenBank/DDBJ databases">
        <title>Uncovering the hologenomic basis of an extraordinary plant invasion.</title>
        <authorList>
            <person name="Bieker V.C."/>
            <person name="Martin M.D."/>
            <person name="Gilbert T."/>
            <person name="Hodgins K."/>
            <person name="Battlay P."/>
            <person name="Petersen B."/>
            <person name="Wilson J."/>
        </authorList>
    </citation>
    <scope>NUCLEOTIDE SEQUENCE</scope>
    <source>
        <strain evidence="3">AA19_3_7</strain>
        <tissue evidence="3">Leaf</tissue>
    </source>
</reference>
<dbReference type="InterPro" id="IPR009072">
    <property type="entry name" value="Histone-fold"/>
</dbReference>
<dbReference type="SUPFAM" id="SSF47113">
    <property type="entry name" value="Histone-fold"/>
    <property type="match status" value="1"/>
</dbReference>
<evidence type="ECO:0000313" key="3">
    <source>
        <dbReference type="EMBL" id="KAI7740350.1"/>
    </source>
</evidence>
<dbReference type="InterPro" id="IPR003958">
    <property type="entry name" value="CBFA_NFYB_domain"/>
</dbReference>
<keyword evidence="4" id="KW-1185">Reference proteome</keyword>
<dbReference type="AlphaFoldDB" id="A0AAD5GFC7"/>